<evidence type="ECO:0000313" key="4">
    <source>
        <dbReference type="Proteomes" id="UP000623129"/>
    </source>
</evidence>
<protein>
    <submittedName>
        <fullName evidence="3">Uncharacterized protein</fullName>
    </submittedName>
</protein>
<reference evidence="3" key="1">
    <citation type="submission" date="2020-01" db="EMBL/GenBank/DDBJ databases">
        <title>Genome sequence of Kobresia littledalei, the first chromosome-level genome in the family Cyperaceae.</title>
        <authorList>
            <person name="Qu G."/>
        </authorList>
    </citation>
    <scope>NUCLEOTIDE SEQUENCE</scope>
    <source>
        <strain evidence="3">C.B.Clarke</strain>
        <tissue evidence="3">Leaf</tissue>
    </source>
</reference>
<feature type="compositionally biased region" description="Acidic residues" evidence="1">
    <location>
        <begin position="65"/>
        <end position="92"/>
    </location>
</feature>
<accession>A0A833QRU4</accession>
<feature type="region of interest" description="Disordered" evidence="1">
    <location>
        <begin position="62"/>
        <end position="109"/>
    </location>
</feature>
<sequence>MEIPLIDASSIFARLRAPGLIAIAIAACLAFASLARRTAHLIINRVKGISVISNQAASVFSGEWSDTDSEPEYNSESDSDASFSEEETDIDDMDTHGDDDSDGRNQSSQGHDCNFDMWWGGAVVKTWEGLGLFGSASNRPASIDGDEADNDTGEMSVVRYWDDFSVRPKWRRRRSFVMMDLW</sequence>
<dbReference type="EMBL" id="SWLB01000018">
    <property type="protein sequence ID" value="KAF3326617.1"/>
    <property type="molecule type" value="Genomic_DNA"/>
</dbReference>
<comment type="caution">
    <text evidence="3">The sequence shown here is derived from an EMBL/GenBank/DDBJ whole genome shotgun (WGS) entry which is preliminary data.</text>
</comment>
<organism evidence="3 4">
    <name type="scientific">Carex littledalei</name>
    <dbReference type="NCBI Taxonomy" id="544730"/>
    <lineage>
        <taxon>Eukaryota</taxon>
        <taxon>Viridiplantae</taxon>
        <taxon>Streptophyta</taxon>
        <taxon>Embryophyta</taxon>
        <taxon>Tracheophyta</taxon>
        <taxon>Spermatophyta</taxon>
        <taxon>Magnoliopsida</taxon>
        <taxon>Liliopsida</taxon>
        <taxon>Poales</taxon>
        <taxon>Cyperaceae</taxon>
        <taxon>Cyperoideae</taxon>
        <taxon>Cariceae</taxon>
        <taxon>Carex</taxon>
        <taxon>Carex subgen. Euthyceras</taxon>
    </lineage>
</organism>
<name>A0A833QRU4_9POAL</name>
<dbReference type="AlphaFoldDB" id="A0A833QRU4"/>
<evidence type="ECO:0000256" key="1">
    <source>
        <dbReference type="SAM" id="MobiDB-lite"/>
    </source>
</evidence>
<dbReference type="Proteomes" id="UP000623129">
    <property type="component" value="Unassembled WGS sequence"/>
</dbReference>
<keyword evidence="4" id="KW-1185">Reference proteome</keyword>
<keyword evidence="2" id="KW-1133">Transmembrane helix</keyword>
<gene>
    <name evidence="3" type="ORF">FCM35_KLT08247</name>
</gene>
<proteinExistence type="predicted"/>
<evidence type="ECO:0000256" key="2">
    <source>
        <dbReference type="SAM" id="Phobius"/>
    </source>
</evidence>
<feature type="transmembrane region" description="Helical" evidence="2">
    <location>
        <begin position="15"/>
        <end position="35"/>
    </location>
</feature>
<evidence type="ECO:0000313" key="3">
    <source>
        <dbReference type="EMBL" id="KAF3326617.1"/>
    </source>
</evidence>
<keyword evidence="2" id="KW-0812">Transmembrane</keyword>
<keyword evidence="2" id="KW-0472">Membrane</keyword>